<evidence type="ECO:0000313" key="5">
    <source>
        <dbReference type="Proteomes" id="UP001164390"/>
    </source>
</evidence>
<dbReference type="Pfam" id="PF16990">
    <property type="entry name" value="CBM_35"/>
    <property type="match status" value="1"/>
</dbReference>
<proteinExistence type="predicted"/>
<dbReference type="InterPro" id="IPR008979">
    <property type="entry name" value="Galactose-bd-like_sf"/>
</dbReference>
<dbReference type="PROSITE" id="PS51175">
    <property type="entry name" value="CBM6"/>
    <property type="match status" value="1"/>
</dbReference>
<dbReference type="Gene3D" id="2.120.10.30">
    <property type="entry name" value="TolB, C-terminal domain"/>
    <property type="match status" value="1"/>
</dbReference>
<dbReference type="PANTHER" id="PTHR33546">
    <property type="entry name" value="LARGE, MULTIFUNCTIONAL SECRETED PROTEIN-RELATED"/>
    <property type="match status" value="1"/>
</dbReference>
<accession>A0AA46TLH4</accession>
<dbReference type="InterPro" id="IPR010496">
    <property type="entry name" value="AL/BT2_dom"/>
</dbReference>
<dbReference type="PROSITE" id="PS51820">
    <property type="entry name" value="PA14"/>
    <property type="match status" value="1"/>
</dbReference>
<dbReference type="Pfam" id="PF06439">
    <property type="entry name" value="3keto-disac_hyd"/>
    <property type="match status" value="1"/>
</dbReference>
<reference evidence="4" key="1">
    <citation type="submission" date="2022-01" db="EMBL/GenBank/DDBJ databases">
        <title>Nocardioidaceae gen. sp. A5X3R13.</title>
        <authorList>
            <person name="Lopez Marin M.A."/>
            <person name="Uhlik O."/>
        </authorList>
    </citation>
    <scope>NUCLEOTIDE SEQUENCE</scope>
    <source>
        <strain evidence="4">A5X3R13</strain>
    </source>
</reference>
<dbReference type="PROSITE" id="PS51318">
    <property type="entry name" value="TAT"/>
    <property type="match status" value="1"/>
</dbReference>
<evidence type="ECO:0000313" key="4">
    <source>
        <dbReference type="EMBL" id="UYM07471.1"/>
    </source>
</evidence>
<feature type="domain" description="PA14" evidence="3">
    <location>
        <begin position="33"/>
        <end position="177"/>
    </location>
</feature>
<dbReference type="InterPro" id="IPR011658">
    <property type="entry name" value="PA14_dom"/>
</dbReference>
<dbReference type="PANTHER" id="PTHR33546:SF1">
    <property type="entry name" value="LARGE, MULTIFUNCTIONAL SECRETED PROTEIN"/>
    <property type="match status" value="1"/>
</dbReference>
<dbReference type="SUPFAM" id="SSF63829">
    <property type="entry name" value="Calcium-dependent phosphotriesterase"/>
    <property type="match status" value="1"/>
</dbReference>
<dbReference type="GO" id="GO:0016787">
    <property type="term" value="F:hydrolase activity"/>
    <property type="evidence" value="ECO:0007669"/>
    <property type="project" value="InterPro"/>
</dbReference>
<name>A0AA46TLH4_9ACTN</name>
<dbReference type="InterPro" id="IPR006311">
    <property type="entry name" value="TAT_signal"/>
</dbReference>
<dbReference type="Pfam" id="PF23500">
    <property type="entry name" value="DUF7133"/>
    <property type="match status" value="1"/>
</dbReference>
<feature type="signal peptide" evidence="1">
    <location>
        <begin position="1"/>
        <end position="32"/>
    </location>
</feature>
<dbReference type="Proteomes" id="UP001164390">
    <property type="component" value="Chromosome"/>
</dbReference>
<dbReference type="InterPro" id="IPR037524">
    <property type="entry name" value="PA14/GLEYA"/>
</dbReference>
<dbReference type="CDD" id="cd04083">
    <property type="entry name" value="CBM35_Lmo2446-like"/>
    <property type="match status" value="1"/>
</dbReference>
<protein>
    <submittedName>
        <fullName evidence="4">DUF1080 domain-containing protein</fullName>
    </submittedName>
</protein>
<dbReference type="SUPFAM" id="SSF56988">
    <property type="entry name" value="Anthrax protective antigen"/>
    <property type="match status" value="1"/>
</dbReference>
<dbReference type="Pfam" id="PF07691">
    <property type="entry name" value="PA14"/>
    <property type="match status" value="1"/>
</dbReference>
<dbReference type="AlphaFoldDB" id="A0AA46TLH4"/>
<dbReference type="Gene3D" id="3.90.182.10">
    <property type="entry name" value="Toxin - Anthrax Protective Antigen,domain 1"/>
    <property type="match status" value="1"/>
</dbReference>
<dbReference type="RefSeq" id="WP_271636446.1">
    <property type="nucleotide sequence ID" value="NZ_CP094970.1"/>
</dbReference>
<gene>
    <name evidence="4" type="ORF">L0C25_10495</name>
</gene>
<dbReference type="InterPro" id="IPR005084">
    <property type="entry name" value="CBM6"/>
</dbReference>
<organism evidence="4 5">
    <name type="scientific">Solicola gregarius</name>
    <dbReference type="NCBI Taxonomy" id="2908642"/>
    <lineage>
        <taxon>Bacteria</taxon>
        <taxon>Bacillati</taxon>
        <taxon>Actinomycetota</taxon>
        <taxon>Actinomycetes</taxon>
        <taxon>Propionibacteriales</taxon>
        <taxon>Nocardioidaceae</taxon>
        <taxon>Solicola</taxon>
    </lineage>
</organism>
<sequence length="996" mass="108448">MSTHRFRRAHIGLAAVAVAVAGLAVVPAPSSAADVPGVTQRVFELGRNLETLCTLKDSQTPNVDVRKDNVDWSTTDDFGGYDDRFLVHVLGTITVPADGTYTFRLTSDDGSKLFVDDAEVIDHDGLHEATDKDGDVELTAGAHDLRVEYFEATNEQVLKLSWKPPGAEEFTVVPQDVLTTEDPTRVTAPGVKQCEGDDDSPGDGLPLGDVHPDYDLTDLRPEGFEPDVSGMAWFPDGRLAVLTWGKDQESHSGKLYVLRNVTGKTGSEQVKVRKVADELREPQGVAIVKGKIYVAQKHELSRLVDADRDGTYEKTKTIAKLPTSGNFHEFAFGLLYKKGYFYLSLSVALEKSGSSVDPQPAKNRGTSLRINAETGKIDYVAGGLRTPNGMGWGPDGSVLVTDNQGDWLPANKLVQIKRGAFYNHYTNPSGRFDDNPVTQPVLWMPQNEIANSPSTPVVLKDGPFAGQLAIGDVTYGGLQRAYLEKVGGTYQGALFRMTQGLEAGVNEVSVGPDGAIYVGGIGWEGNWGQPNKLRFGLQKLDTNGKNVMDIKKMELTRRGFDLTYTKPVSAETLQDLASGYQVEQWRYSPTDTYGGPKVDEENLSVRKATASQNGKRVSLTIDGLRPGRVVHVRSPRPFTSAGGQELWSTEAWYTLNKLPGYKDPATSKGLYESEEAQLSGGAALATDHTSYSGAGFVAGYGSKGAATVHRVTAKKSGKQQVRIRYSNGPDPSDGPKTLGLFVNGKFVKQVTFPSTGDWQTWAYVNSKLALRKGSNTIELRNRKADTGHVNLDFVKLGSDSDICRAAKPSKGYASLFDGTLASLGGWRMAGPGAFARRHDCTLRTVGGMGLLWHQDELEDYSLKADWKLSGDDNAGVFVGFPDPGDDPWVGVDHGHEIQIDATDADDKTTGAVYGFQGADLEARDKALKPPGEWNSYRLRVEGNRIRIYLNGTLINDYTNTDENRMVPPSFVGLQNHGNDDTAYFRNIEIKKLEGGR</sequence>
<dbReference type="EMBL" id="CP094970">
    <property type="protein sequence ID" value="UYM07471.1"/>
    <property type="molecule type" value="Genomic_DNA"/>
</dbReference>
<feature type="domain" description="CBM6" evidence="2">
    <location>
        <begin position="669"/>
        <end position="797"/>
    </location>
</feature>
<dbReference type="InterPro" id="IPR011042">
    <property type="entry name" value="6-blade_b-propeller_TolB-like"/>
</dbReference>
<evidence type="ECO:0000259" key="2">
    <source>
        <dbReference type="PROSITE" id="PS51175"/>
    </source>
</evidence>
<dbReference type="Gene3D" id="2.60.120.560">
    <property type="entry name" value="Exo-inulinase, domain 1"/>
    <property type="match status" value="1"/>
</dbReference>
<dbReference type="KEGG" id="sgrg:L0C25_10495"/>
<keyword evidence="1" id="KW-0732">Signal</keyword>
<feature type="chain" id="PRO_5041222698" evidence="1">
    <location>
        <begin position="33"/>
        <end position="996"/>
    </location>
</feature>
<dbReference type="InterPro" id="IPR055557">
    <property type="entry name" value="DUF7133"/>
</dbReference>
<evidence type="ECO:0000259" key="3">
    <source>
        <dbReference type="PROSITE" id="PS51820"/>
    </source>
</evidence>
<dbReference type="Gene3D" id="2.60.120.260">
    <property type="entry name" value="Galactose-binding domain-like"/>
    <property type="match status" value="1"/>
</dbReference>
<dbReference type="SMART" id="SM00758">
    <property type="entry name" value="PA14"/>
    <property type="match status" value="1"/>
</dbReference>
<evidence type="ECO:0000256" key="1">
    <source>
        <dbReference type="SAM" id="SignalP"/>
    </source>
</evidence>
<dbReference type="SUPFAM" id="SSF49785">
    <property type="entry name" value="Galactose-binding domain-like"/>
    <property type="match status" value="1"/>
</dbReference>
<keyword evidence="5" id="KW-1185">Reference proteome</keyword>
<dbReference type="GO" id="GO:0030246">
    <property type="term" value="F:carbohydrate binding"/>
    <property type="evidence" value="ECO:0007669"/>
    <property type="project" value="InterPro"/>
</dbReference>